<sequence length="811" mass="93848">MALPFLPGQVFDRKIGKAKFHKTHQFDYRNDVSVYVGEDKCGIGGDPLPGQKLKPRHSAYPKGIGPEAPAWVAFDRQLNEDQPRVGKGEGMLFKCTVVQNADVTFDKCDNMMTRQWVKEELEIFHSSGQQSNLQPLNQWSHVLNIELQELLVLCFDAYFQEAVHEKREEQYRIRRCKIYFYLEDDSIQVIEPKVNNSGIPQGTLIRRHRVPLPPPNDEEFYTVENFNVGQEITLYSRTFKITGCDDFTHNFLRKLGVRIGNQNNIPSDPYTEHRKKEVESMQPLRPYETEDTLRQFLQFDRNVLRFYCLWDDCDSMFGDVREMELHYFLADDTVEICERIPNNSGRDAVPMFLRRQKLPKEPTSLRQPGEITGRTVLNVFGPMGHGGRWILDSLKTGAVHTDYYHDSDLTIGSVINVWGRKFLICDCDEFTKEYYKSKYGVGDFESISFKADPVSLPVREIPPYNGFGSEEDSLATCLSLRPKPTRRDFKKFMEKDRKGLESNVLRFVARLDTTRPIDIDRRFIISYFLSDDTLLVFEPLQRNSGILGGKFMERGRIKKPDGVNYFAAQDLYIGANVDFHNFKFILIDADEYAVVYMEKHAPEFPQANVQIILPKLKPILDQKYEEIKREFQAFDIENSGKIPAKNFREILQRFGQGILTVHEQLTVARHYGDVQVEEDDFQLLVVAIQEQLRKANFEDFANMMDSCKHEDVLGTGFLPLQELHNTCRRFGVPAKQDLLRALLEKVERNDKGEANYQQFLQLLNWRDSPVSSQKFVPAAAPDPKSVKRTGPQELPTLVYYKDLLQNLLAVE</sequence>
<evidence type="ECO:0000256" key="6">
    <source>
        <dbReference type="ARBA" id="ARBA00023212"/>
    </source>
</evidence>
<comment type="subcellular location">
    <subcellularLocation>
        <location evidence="1">Cytoplasm</location>
        <location evidence="1">Cytoskeleton</location>
        <location evidence="1">Flagellum axoneme</location>
    </subcellularLocation>
</comment>
<dbReference type="GO" id="GO:0010975">
    <property type="term" value="P:regulation of neuron projection development"/>
    <property type="evidence" value="ECO:0007669"/>
    <property type="project" value="TreeGrafter"/>
</dbReference>
<keyword evidence="5" id="KW-0969">Cilium</keyword>
<dbReference type="PANTHER" id="PTHR12086:SF11">
    <property type="entry name" value="EF-HAND DOMAIN-CONTAINING FAMILY MEMBER C2"/>
    <property type="match status" value="1"/>
</dbReference>
<dbReference type="Proteomes" id="UP001249851">
    <property type="component" value="Unassembled WGS sequence"/>
</dbReference>
<reference evidence="12" key="1">
    <citation type="journal article" date="2023" name="G3 (Bethesda)">
        <title>Whole genome assembly and annotation of the endangered Caribbean coral Acropora cervicornis.</title>
        <authorList>
            <person name="Selwyn J.D."/>
            <person name="Vollmer S.V."/>
        </authorList>
    </citation>
    <scope>NUCLEOTIDE SEQUENCE</scope>
    <source>
        <strain evidence="12">K2</strain>
    </source>
</reference>
<dbReference type="PROSITE" id="PS51336">
    <property type="entry name" value="DM10"/>
    <property type="match status" value="3"/>
</dbReference>
<dbReference type="InterPro" id="IPR002048">
    <property type="entry name" value="EF_hand_dom"/>
</dbReference>
<dbReference type="GO" id="GO:0005509">
    <property type="term" value="F:calcium ion binding"/>
    <property type="evidence" value="ECO:0007669"/>
    <property type="project" value="InterPro"/>
</dbReference>
<organism evidence="12 13">
    <name type="scientific">Acropora cervicornis</name>
    <name type="common">Staghorn coral</name>
    <dbReference type="NCBI Taxonomy" id="6130"/>
    <lineage>
        <taxon>Eukaryota</taxon>
        <taxon>Metazoa</taxon>
        <taxon>Cnidaria</taxon>
        <taxon>Anthozoa</taxon>
        <taxon>Hexacorallia</taxon>
        <taxon>Scleractinia</taxon>
        <taxon>Astrocoeniina</taxon>
        <taxon>Acroporidae</taxon>
        <taxon>Acropora</taxon>
    </lineage>
</organism>
<gene>
    <name evidence="12" type="ORF">P5673_009170</name>
</gene>
<dbReference type="SMART" id="SM00676">
    <property type="entry name" value="DM10"/>
    <property type="match status" value="3"/>
</dbReference>
<evidence type="ECO:0000256" key="2">
    <source>
        <dbReference type="ARBA" id="ARBA00022490"/>
    </source>
</evidence>
<dbReference type="InterPro" id="IPR011992">
    <property type="entry name" value="EF-hand-dom_pair"/>
</dbReference>
<dbReference type="EMBL" id="JARQWQ010000016">
    <property type="protein sequence ID" value="KAK2566545.1"/>
    <property type="molecule type" value="Genomic_DNA"/>
</dbReference>
<keyword evidence="2" id="KW-0963">Cytoplasm</keyword>
<dbReference type="Pfam" id="PF20742">
    <property type="entry name" value="DUF5580_M"/>
    <property type="match status" value="1"/>
</dbReference>
<protein>
    <recommendedName>
        <fullName evidence="9">EF-hand domain-containing family member C2</fullName>
    </recommendedName>
</protein>
<accession>A0AAD9QSZ1</accession>
<feature type="domain" description="EF-hand" evidence="10">
    <location>
        <begin position="622"/>
        <end position="657"/>
    </location>
</feature>
<evidence type="ECO:0000259" key="10">
    <source>
        <dbReference type="PROSITE" id="PS50222"/>
    </source>
</evidence>
<evidence type="ECO:0000256" key="5">
    <source>
        <dbReference type="ARBA" id="ARBA00023069"/>
    </source>
</evidence>
<keyword evidence="13" id="KW-1185">Reference proteome</keyword>
<keyword evidence="3" id="KW-0677">Repeat</keyword>
<keyword evidence="4" id="KW-0282">Flagellum</keyword>
<feature type="domain" description="DM10" evidence="11">
    <location>
        <begin position="501"/>
        <end position="601"/>
    </location>
</feature>
<proteinExistence type="predicted"/>
<feature type="domain" description="DM10" evidence="11">
    <location>
        <begin position="149"/>
        <end position="256"/>
    </location>
</feature>
<comment type="function">
    <text evidence="8">Microtubule inner protein (MIP) part of the dynein-decorated doublet microtubules (DMTs) in cilia axoneme, which is required for motile cilia beating.</text>
</comment>
<dbReference type="Gene3D" id="1.10.238.10">
    <property type="entry name" value="EF-hand"/>
    <property type="match status" value="2"/>
</dbReference>
<evidence type="ECO:0000256" key="9">
    <source>
        <dbReference type="ARBA" id="ARBA00039880"/>
    </source>
</evidence>
<keyword evidence="6" id="KW-0206">Cytoskeleton</keyword>
<dbReference type="FunFam" id="2.30.29.170:FF:000002">
    <property type="entry name" value="EF-hand domain (C-terminal) containing 1"/>
    <property type="match status" value="1"/>
</dbReference>
<dbReference type="InterPro" id="IPR049246">
    <property type="entry name" value="DUF5580_M"/>
</dbReference>
<keyword evidence="7" id="KW-0966">Cell projection</keyword>
<evidence type="ECO:0000259" key="11">
    <source>
        <dbReference type="PROSITE" id="PS51336"/>
    </source>
</evidence>
<dbReference type="PROSITE" id="PS50222">
    <property type="entry name" value="EF_HAND_2"/>
    <property type="match status" value="1"/>
</dbReference>
<dbReference type="FunFam" id="2.30.29.170:FF:000003">
    <property type="entry name" value="EF-hand domain (C-terminal) containing 1"/>
    <property type="match status" value="1"/>
</dbReference>
<dbReference type="AlphaFoldDB" id="A0AAD9QSZ1"/>
<reference evidence="12" key="2">
    <citation type="journal article" date="2023" name="Science">
        <title>Genomic signatures of disease resistance in endangered staghorn corals.</title>
        <authorList>
            <person name="Vollmer S.V."/>
            <person name="Selwyn J.D."/>
            <person name="Despard B.A."/>
            <person name="Roesel C.L."/>
        </authorList>
    </citation>
    <scope>NUCLEOTIDE SEQUENCE</scope>
    <source>
        <strain evidence="12">K2</strain>
    </source>
</reference>
<dbReference type="InterPro" id="IPR040193">
    <property type="entry name" value="EFHC1/EFHC2/EFHB"/>
</dbReference>
<evidence type="ECO:0000313" key="12">
    <source>
        <dbReference type="EMBL" id="KAK2566545.1"/>
    </source>
</evidence>
<dbReference type="Gene3D" id="2.30.29.170">
    <property type="match status" value="3"/>
</dbReference>
<evidence type="ECO:0000256" key="4">
    <source>
        <dbReference type="ARBA" id="ARBA00022846"/>
    </source>
</evidence>
<dbReference type="Pfam" id="PF06565">
    <property type="entry name" value="DM10_dom"/>
    <property type="match status" value="3"/>
</dbReference>
<evidence type="ECO:0000256" key="1">
    <source>
        <dbReference type="ARBA" id="ARBA00004611"/>
    </source>
</evidence>
<name>A0AAD9QSZ1_ACRCE</name>
<dbReference type="GO" id="GO:0005874">
    <property type="term" value="C:microtubule"/>
    <property type="evidence" value="ECO:0007669"/>
    <property type="project" value="TreeGrafter"/>
</dbReference>
<feature type="domain" description="DM10" evidence="11">
    <location>
        <begin position="300"/>
        <end position="439"/>
    </location>
</feature>
<dbReference type="InterPro" id="IPR006602">
    <property type="entry name" value="DM10_dom"/>
</dbReference>
<evidence type="ECO:0000313" key="13">
    <source>
        <dbReference type="Proteomes" id="UP001249851"/>
    </source>
</evidence>
<dbReference type="PANTHER" id="PTHR12086">
    <property type="entry name" value="EF-HAND DOMAIN C-TERMINAL CONTAINING PROTEIN"/>
    <property type="match status" value="1"/>
</dbReference>
<evidence type="ECO:0000256" key="3">
    <source>
        <dbReference type="ARBA" id="ARBA00022737"/>
    </source>
</evidence>
<evidence type="ECO:0000256" key="8">
    <source>
        <dbReference type="ARBA" id="ARBA00035003"/>
    </source>
</evidence>
<comment type="caution">
    <text evidence="12">The sequence shown here is derived from an EMBL/GenBank/DDBJ whole genome shotgun (WGS) entry which is preliminary data.</text>
</comment>
<dbReference type="SUPFAM" id="SSF47473">
    <property type="entry name" value="EF-hand"/>
    <property type="match status" value="1"/>
</dbReference>
<evidence type="ECO:0000256" key="7">
    <source>
        <dbReference type="ARBA" id="ARBA00023273"/>
    </source>
</evidence>
<dbReference type="FunFam" id="2.30.29.170:FF:000001">
    <property type="entry name" value="EF-hand domain containing 1"/>
    <property type="match status" value="1"/>
</dbReference>